<proteinExistence type="predicted"/>
<dbReference type="EMBL" id="MFHI01000020">
    <property type="protein sequence ID" value="OGF78727.1"/>
    <property type="molecule type" value="Genomic_DNA"/>
</dbReference>
<organism evidence="1 2">
    <name type="scientific">Candidatus Giovannonibacteria bacterium RIFCSPHIGHO2_02_43_13</name>
    <dbReference type="NCBI Taxonomy" id="1798330"/>
    <lineage>
        <taxon>Bacteria</taxon>
        <taxon>Candidatus Giovannoniibacteriota</taxon>
    </lineage>
</organism>
<accession>A0A1F5WSW9</accession>
<evidence type="ECO:0000313" key="2">
    <source>
        <dbReference type="Proteomes" id="UP000178425"/>
    </source>
</evidence>
<reference evidence="1 2" key="1">
    <citation type="journal article" date="2016" name="Nat. Commun.">
        <title>Thousands of microbial genomes shed light on interconnected biogeochemical processes in an aquifer system.</title>
        <authorList>
            <person name="Anantharaman K."/>
            <person name="Brown C.T."/>
            <person name="Hug L.A."/>
            <person name="Sharon I."/>
            <person name="Castelle C.J."/>
            <person name="Probst A.J."/>
            <person name="Thomas B.C."/>
            <person name="Singh A."/>
            <person name="Wilkins M.J."/>
            <person name="Karaoz U."/>
            <person name="Brodie E.L."/>
            <person name="Williams K.H."/>
            <person name="Hubbard S.S."/>
            <person name="Banfield J.F."/>
        </authorList>
    </citation>
    <scope>NUCLEOTIDE SEQUENCE [LARGE SCALE GENOMIC DNA]</scope>
</reference>
<name>A0A1F5WSW9_9BACT</name>
<sequence>MSVEYTVGQLRRATEEKKVLWYRQTDGMLTAVYKVGENDFSLSLYKDHRNLVIFKIAFKNIMRTDILQKDRVIWPNSPANKLLKKFWKTEKSAPKGPEGKLNSDLDAIYEIADSAAVEPEKSREMLLKLISGF</sequence>
<protein>
    <submittedName>
        <fullName evidence="1">Uncharacterized protein</fullName>
    </submittedName>
</protein>
<evidence type="ECO:0000313" key="1">
    <source>
        <dbReference type="EMBL" id="OGF78727.1"/>
    </source>
</evidence>
<gene>
    <name evidence="1" type="ORF">A2W54_02965</name>
</gene>
<dbReference type="Proteomes" id="UP000178425">
    <property type="component" value="Unassembled WGS sequence"/>
</dbReference>
<dbReference type="AlphaFoldDB" id="A0A1F5WSW9"/>
<comment type="caution">
    <text evidence="1">The sequence shown here is derived from an EMBL/GenBank/DDBJ whole genome shotgun (WGS) entry which is preliminary data.</text>
</comment>